<dbReference type="RefSeq" id="WP_229668687.1">
    <property type="nucleotide sequence ID" value="NZ_BMJB01000001.1"/>
</dbReference>
<comment type="caution">
    <text evidence="2">The sequence shown here is derived from an EMBL/GenBank/DDBJ whole genome shotgun (WGS) entry which is preliminary data.</text>
</comment>
<keyword evidence="1" id="KW-0472">Membrane</keyword>
<sequence length="101" mass="11455">MRPGIFNPHTHSLVRGSTMVLVSLLGSFRLSHFPSNHPTGFLVFPLLIALTGMADTALCMRKGWSLYTGGILLLLYMDLMSVFIILFFFLYPYLPWFAPTR</sequence>
<evidence type="ECO:0000256" key="1">
    <source>
        <dbReference type="SAM" id="Phobius"/>
    </source>
</evidence>
<dbReference type="Proteomes" id="UP000648801">
    <property type="component" value="Unassembled WGS sequence"/>
</dbReference>
<organism evidence="2 3">
    <name type="scientific">Edaphobacter acidisoli</name>
    <dbReference type="NCBI Taxonomy" id="2040573"/>
    <lineage>
        <taxon>Bacteria</taxon>
        <taxon>Pseudomonadati</taxon>
        <taxon>Acidobacteriota</taxon>
        <taxon>Terriglobia</taxon>
        <taxon>Terriglobales</taxon>
        <taxon>Acidobacteriaceae</taxon>
        <taxon>Edaphobacter</taxon>
    </lineage>
</organism>
<name>A0A916RM24_9BACT</name>
<reference evidence="2" key="2">
    <citation type="submission" date="2020-09" db="EMBL/GenBank/DDBJ databases">
        <authorList>
            <person name="Sun Q."/>
            <person name="Zhou Y."/>
        </authorList>
    </citation>
    <scope>NUCLEOTIDE SEQUENCE</scope>
    <source>
        <strain evidence="2">CGMCC 1.15447</strain>
    </source>
</reference>
<keyword evidence="3" id="KW-1185">Reference proteome</keyword>
<dbReference type="AlphaFoldDB" id="A0A916RM24"/>
<keyword evidence="1" id="KW-0812">Transmembrane</keyword>
<reference evidence="2" key="1">
    <citation type="journal article" date="2014" name="Int. J. Syst. Evol. Microbiol.">
        <title>Complete genome sequence of Corynebacterium casei LMG S-19264T (=DSM 44701T), isolated from a smear-ripened cheese.</title>
        <authorList>
            <consortium name="US DOE Joint Genome Institute (JGI-PGF)"/>
            <person name="Walter F."/>
            <person name="Albersmeier A."/>
            <person name="Kalinowski J."/>
            <person name="Ruckert C."/>
        </authorList>
    </citation>
    <scope>NUCLEOTIDE SEQUENCE</scope>
    <source>
        <strain evidence="2">CGMCC 1.15447</strain>
    </source>
</reference>
<accession>A0A916RM24</accession>
<feature type="transmembrane region" description="Helical" evidence="1">
    <location>
        <begin position="12"/>
        <end position="30"/>
    </location>
</feature>
<gene>
    <name evidence="2" type="ORF">GCM10011507_07710</name>
</gene>
<feature type="transmembrane region" description="Helical" evidence="1">
    <location>
        <begin position="72"/>
        <end position="94"/>
    </location>
</feature>
<protein>
    <submittedName>
        <fullName evidence="2">Uncharacterized protein</fullName>
    </submittedName>
</protein>
<evidence type="ECO:0000313" key="3">
    <source>
        <dbReference type="Proteomes" id="UP000648801"/>
    </source>
</evidence>
<keyword evidence="1" id="KW-1133">Transmembrane helix</keyword>
<dbReference type="EMBL" id="BMJB01000001">
    <property type="protein sequence ID" value="GGA58797.1"/>
    <property type="molecule type" value="Genomic_DNA"/>
</dbReference>
<proteinExistence type="predicted"/>
<feature type="transmembrane region" description="Helical" evidence="1">
    <location>
        <begin position="42"/>
        <end position="60"/>
    </location>
</feature>
<evidence type="ECO:0000313" key="2">
    <source>
        <dbReference type="EMBL" id="GGA58797.1"/>
    </source>
</evidence>